<dbReference type="Pfam" id="PF12847">
    <property type="entry name" value="Methyltransf_18"/>
    <property type="match status" value="1"/>
</dbReference>
<evidence type="ECO:0000313" key="2">
    <source>
        <dbReference type="Proteomes" id="UP000886787"/>
    </source>
</evidence>
<reference evidence="1" key="1">
    <citation type="submission" date="2020-10" db="EMBL/GenBank/DDBJ databases">
        <authorList>
            <person name="Gilroy R."/>
        </authorList>
    </citation>
    <scope>NUCLEOTIDE SEQUENCE</scope>
    <source>
        <strain evidence="1">ChiSjej1B19-3389</strain>
    </source>
</reference>
<dbReference type="PANTHER" id="PTHR38451">
    <property type="entry name" value="TRNA (ADENINE(22)-N(1))-METHYLTRANSFERASE"/>
    <property type="match status" value="1"/>
</dbReference>
<keyword evidence="1" id="KW-0489">Methyltransferase</keyword>
<keyword evidence="1" id="KW-0808">Transferase</keyword>
<dbReference type="Gene3D" id="3.40.50.150">
    <property type="entry name" value="Vaccinia Virus protein VP39"/>
    <property type="match status" value="1"/>
</dbReference>
<dbReference type="AlphaFoldDB" id="A0A9D0ZGQ9"/>
<accession>A0A9D0ZGQ9</accession>
<comment type="caution">
    <text evidence="1">The sequence shown here is derived from an EMBL/GenBank/DDBJ whole genome shotgun (WGS) entry which is preliminary data.</text>
</comment>
<dbReference type="GO" id="GO:0032259">
    <property type="term" value="P:methylation"/>
    <property type="evidence" value="ECO:0007669"/>
    <property type="project" value="UniProtKB-KW"/>
</dbReference>
<dbReference type="SUPFAM" id="SSF53335">
    <property type="entry name" value="S-adenosyl-L-methionine-dependent methyltransferases"/>
    <property type="match status" value="1"/>
</dbReference>
<protein>
    <submittedName>
        <fullName evidence="1">SAM-dependent methyltransferase</fullName>
    </submittedName>
</protein>
<organism evidence="1 2">
    <name type="scientific">Candidatus Scatavimonas merdigallinarum</name>
    <dbReference type="NCBI Taxonomy" id="2840914"/>
    <lineage>
        <taxon>Bacteria</taxon>
        <taxon>Bacillati</taxon>
        <taxon>Bacillota</taxon>
        <taxon>Clostridia</taxon>
        <taxon>Eubacteriales</taxon>
        <taxon>Oscillospiraceae</taxon>
        <taxon>Oscillospiraceae incertae sedis</taxon>
        <taxon>Candidatus Scatavimonas</taxon>
    </lineage>
</organism>
<dbReference type="Proteomes" id="UP000886787">
    <property type="component" value="Unassembled WGS sequence"/>
</dbReference>
<dbReference type="PANTHER" id="PTHR38451:SF1">
    <property type="entry name" value="TRNA (ADENINE(22)-N(1))-METHYLTRANSFERASE"/>
    <property type="match status" value="1"/>
</dbReference>
<dbReference type="PIRSF" id="PIRSF018637">
    <property type="entry name" value="TrmK"/>
    <property type="match status" value="1"/>
</dbReference>
<dbReference type="InterPro" id="IPR006901">
    <property type="entry name" value="TrmK"/>
</dbReference>
<dbReference type="EMBL" id="DVFW01000009">
    <property type="protein sequence ID" value="HIQ79916.1"/>
    <property type="molecule type" value="Genomic_DNA"/>
</dbReference>
<dbReference type="GO" id="GO:0160105">
    <property type="term" value="F:tRNA (adenine(22)-N1)-methyltransferase activity"/>
    <property type="evidence" value="ECO:0007669"/>
    <property type="project" value="InterPro"/>
</dbReference>
<name>A0A9D0ZGQ9_9FIRM</name>
<dbReference type="InterPro" id="IPR029063">
    <property type="entry name" value="SAM-dependent_MTases_sf"/>
</dbReference>
<evidence type="ECO:0000313" key="1">
    <source>
        <dbReference type="EMBL" id="HIQ79916.1"/>
    </source>
</evidence>
<reference evidence="1" key="2">
    <citation type="journal article" date="2021" name="PeerJ">
        <title>Extensive microbial diversity within the chicken gut microbiome revealed by metagenomics and culture.</title>
        <authorList>
            <person name="Gilroy R."/>
            <person name="Ravi A."/>
            <person name="Getino M."/>
            <person name="Pursley I."/>
            <person name="Horton D.L."/>
            <person name="Alikhan N.F."/>
            <person name="Baker D."/>
            <person name="Gharbi K."/>
            <person name="Hall N."/>
            <person name="Watson M."/>
            <person name="Adriaenssens E.M."/>
            <person name="Foster-Nyarko E."/>
            <person name="Jarju S."/>
            <person name="Secka A."/>
            <person name="Antonio M."/>
            <person name="Oren A."/>
            <person name="Chaudhuri R.R."/>
            <person name="La Ragione R."/>
            <person name="Hildebrand F."/>
            <person name="Pallen M.J."/>
        </authorList>
    </citation>
    <scope>NUCLEOTIDE SEQUENCE</scope>
    <source>
        <strain evidence="1">ChiSjej1B19-3389</strain>
    </source>
</reference>
<sequence>MSTKTLFSLSPRLALCASFVRYGCRMADIGTDHAYLPVWLAKSGYIKSAVAADIRPGPLENGRRTIETYHVQQQVSIRLTDGLLQIAPEECDDIVIAGMGGEQIVKILSNTVWIQNPQKRLILQPMSKAEALREYLFQCGFNILQEKAVFSEGKLYTVLYCTYTGISCRADPALLYCGRLQPLQNEVDKSYIAQVILRLQRKASGLSHAGQKMQAAQVMQYIESIQHILEGKKKC</sequence>
<gene>
    <name evidence="1" type="ORF">IAD32_01365</name>
</gene>
<proteinExistence type="predicted"/>